<feature type="transmembrane region" description="Helical" evidence="1">
    <location>
        <begin position="94"/>
        <end position="114"/>
    </location>
</feature>
<dbReference type="Proteomes" id="UP000597444">
    <property type="component" value="Unassembled WGS sequence"/>
</dbReference>
<evidence type="ECO:0000256" key="1">
    <source>
        <dbReference type="SAM" id="Phobius"/>
    </source>
</evidence>
<feature type="transmembrane region" description="Helical" evidence="1">
    <location>
        <begin position="21"/>
        <end position="40"/>
    </location>
</feature>
<dbReference type="AlphaFoldDB" id="A0A8J3N1X2"/>
<sequence>MASTGIVKEQAREQSTPIGGIGFDRLMAGLAVLFISGNYLDGWAHYHGLVDTTFFTPWHAVLYSAYFVNAVVLVSVLLINHARGYSWLKALPDGYGLSLLGVPLFLLAGGGDLIWHTLFGIEEGIDPLLSPTHLLLALGGLLIVSGPLRACWRRATQKHSWSTLLPVVLTLGVLLGIFSFFTSFAHPAVETDLLTSLPYTEEKGSWGAASVLLQSAILSGVVLFALRRWHLPLER</sequence>
<proteinExistence type="predicted"/>
<comment type="caution">
    <text evidence="2">The sequence shown here is derived from an EMBL/GenBank/DDBJ whole genome shotgun (WGS) entry which is preliminary data.</text>
</comment>
<keyword evidence="3" id="KW-1185">Reference proteome</keyword>
<feature type="transmembrane region" description="Helical" evidence="1">
    <location>
        <begin position="60"/>
        <end position="82"/>
    </location>
</feature>
<protein>
    <submittedName>
        <fullName evidence="2">Uncharacterized protein</fullName>
    </submittedName>
</protein>
<gene>
    <name evidence="2" type="ORF">KSF_047500</name>
</gene>
<keyword evidence="1" id="KW-1133">Transmembrane helix</keyword>
<dbReference type="EMBL" id="BNJK01000001">
    <property type="protein sequence ID" value="GHO94702.1"/>
    <property type="molecule type" value="Genomic_DNA"/>
</dbReference>
<feature type="transmembrane region" description="Helical" evidence="1">
    <location>
        <begin position="134"/>
        <end position="152"/>
    </location>
</feature>
<dbReference type="RefSeq" id="WP_220205416.1">
    <property type="nucleotide sequence ID" value="NZ_BNJK01000001.1"/>
</dbReference>
<evidence type="ECO:0000313" key="2">
    <source>
        <dbReference type="EMBL" id="GHO94702.1"/>
    </source>
</evidence>
<organism evidence="2 3">
    <name type="scientific">Reticulibacter mediterranei</name>
    <dbReference type="NCBI Taxonomy" id="2778369"/>
    <lineage>
        <taxon>Bacteria</taxon>
        <taxon>Bacillati</taxon>
        <taxon>Chloroflexota</taxon>
        <taxon>Ktedonobacteria</taxon>
        <taxon>Ktedonobacterales</taxon>
        <taxon>Reticulibacteraceae</taxon>
        <taxon>Reticulibacter</taxon>
    </lineage>
</organism>
<name>A0A8J3N1X2_9CHLR</name>
<keyword evidence="1" id="KW-0812">Transmembrane</keyword>
<reference evidence="2" key="1">
    <citation type="submission" date="2020-10" db="EMBL/GenBank/DDBJ databases">
        <title>Taxonomic study of unclassified bacteria belonging to the class Ktedonobacteria.</title>
        <authorList>
            <person name="Yabe S."/>
            <person name="Wang C.M."/>
            <person name="Zheng Y."/>
            <person name="Sakai Y."/>
            <person name="Cavaletti L."/>
            <person name="Monciardini P."/>
            <person name="Donadio S."/>
        </authorList>
    </citation>
    <scope>NUCLEOTIDE SEQUENCE</scope>
    <source>
        <strain evidence="2">ID150040</strain>
    </source>
</reference>
<evidence type="ECO:0000313" key="3">
    <source>
        <dbReference type="Proteomes" id="UP000597444"/>
    </source>
</evidence>
<accession>A0A8J3N1X2</accession>
<feature type="transmembrane region" description="Helical" evidence="1">
    <location>
        <begin position="206"/>
        <end position="226"/>
    </location>
</feature>
<keyword evidence="1" id="KW-0472">Membrane</keyword>
<feature type="transmembrane region" description="Helical" evidence="1">
    <location>
        <begin position="164"/>
        <end position="186"/>
    </location>
</feature>